<evidence type="ECO:0000256" key="1">
    <source>
        <dbReference type="SAM" id="MobiDB-lite"/>
    </source>
</evidence>
<evidence type="ECO:0000313" key="2">
    <source>
        <dbReference type="EMBL" id="MCI33380.1"/>
    </source>
</evidence>
<sequence length="124" mass="14133">MLRKRKKEKVTKKPRTQKKKAPKIVRKLVIQEEDDEATDEEPLQVKRKRTKTDKDQPQSKRMTTEADTGMIHSSENIGINSQAQNQPLPEIDLDPALLQPLNIAYPAQTSDLPPITSETYLDSV</sequence>
<protein>
    <submittedName>
        <fullName evidence="2">Uncharacterized protein</fullName>
    </submittedName>
</protein>
<name>A0A392RC64_9FABA</name>
<organism evidence="2 3">
    <name type="scientific">Trifolium medium</name>
    <dbReference type="NCBI Taxonomy" id="97028"/>
    <lineage>
        <taxon>Eukaryota</taxon>
        <taxon>Viridiplantae</taxon>
        <taxon>Streptophyta</taxon>
        <taxon>Embryophyta</taxon>
        <taxon>Tracheophyta</taxon>
        <taxon>Spermatophyta</taxon>
        <taxon>Magnoliopsida</taxon>
        <taxon>eudicotyledons</taxon>
        <taxon>Gunneridae</taxon>
        <taxon>Pentapetalae</taxon>
        <taxon>rosids</taxon>
        <taxon>fabids</taxon>
        <taxon>Fabales</taxon>
        <taxon>Fabaceae</taxon>
        <taxon>Papilionoideae</taxon>
        <taxon>50 kb inversion clade</taxon>
        <taxon>NPAAA clade</taxon>
        <taxon>Hologalegina</taxon>
        <taxon>IRL clade</taxon>
        <taxon>Trifolieae</taxon>
        <taxon>Trifolium</taxon>
    </lineage>
</organism>
<feature type="compositionally biased region" description="Acidic residues" evidence="1">
    <location>
        <begin position="31"/>
        <end position="42"/>
    </location>
</feature>
<dbReference type="AlphaFoldDB" id="A0A392RC64"/>
<dbReference type="Proteomes" id="UP000265520">
    <property type="component" value="Unassembled WGS sequence"/>
</dbReference>
<feature type="compositionally biased region" description="Basic residues" evidence="1">
    <location>
        <begin position="1"/>
        <end position="26"/>
    </location>
</feature>
<feature type="non-terminal residue" evidence="2">
    <location>
        <position position="124"/>
    </location>
</feature>
<keyword evidence="3" id="KW-1185">Reference proteome</keyword>
<proteinExistence type="predicted"/>
<accession>A0A392RC64</accession>
<feature type="region of interest" description="Disordered" evidence="1">
    <location>
        <begin position="1"/>
        <end position="78"/>
    </location>
</feature>
<evidence type="ECO:0000313" key="3">
    <source>
        <dbReference type="Proteomes" id="UP000265520"/>
    </source>
</evidence>
<feature type="compositionally biased region" description="Basic and acidic residues" evidence="1">
    <location>
        <begin position="52"/>
        <end position="64"/>
    </location>
</feature>
<comment type="caution">
    <text evidence="2">The sequence shown here is derived from an EMBL/GenBank/DDBJ whole genome shotgun (WGS) entry which is preliminary data.</text>
</comment>
<dbReference type="EMBL" id="LXQA010203924">
    <property type="protein sequence ID" value="MCI33380.1"/>
    <property type="molecule type" value="Genomic_DNA"/>
</dbReference>
<reference evidence="2 3" key="1">
    <citation type="journal article" date="2018" name="Front. Plant Sci.">
        <title>Red Clover (Trifolium pratense) and Zigzag Clover (T. medium) - A Picture of Genomic Similarities and Differences.</title>
        <authorList>
            <person name="Dluhosova J."/>
            <person name="Istvanek J."/>
            <person name="Nedelnik J."/>
            <person name="Repkova J."/>
        </authorList>
    </citation>
    <scope>NUCLEOTIDE SEQUENCE [LARGE SCALE GENOMIC DNA]</scope>
    <source>
        <strain evidence="3">cv. 10/8</strain>
        <tissue evidence="2">Leaf</tissue>
    </source>
</reference>